<dbReference type="Proteomes" id="UP000266634">
    <property type="component" value="Unassembled WGS sequence"/>
</dbReference>
<keyword evidence="1" id="KW-1133">Transmembrane helix</keyword>
<evidence type="ECO:0000313" key="4">
    <source>
        <dbReference type="Proteomes" id="UP000032604"/>
    </source>
</evidence>
<organism evidence="2 4">
    <name type="scientific">Clavibacter michiganensis subsp. insidiosus</name>
    <dbReference type="NCBI Taxonomy" id="33014"/>
    <lineage>
        <taxon>Bacteria</taxon>
        <taxon>Bacillati</taxon>
        <taxon>Actinomycetota</taxon>
        <taxon>Actinomycetes</taxon>
        <taxon>Micrococcales</taxon>
        <taxon>Microbacteriaceae</taxon>
        <taxon>Clavibacter</taxon>
    </lineage>
</organism>
<proteinExistence type="predicted"/>
<reference evidence="2 4" key="1">
    <citation type="journal article" date="2015" name="Genome Announc.">
        <title>Complete Genome Sequence of Clavibacter michiganensis subsp. insidiosus R1-1 Using PacBio Single-Molecule Real-Time Technology.</title>
        <authorList>
            <person name="Lu Y."/>
            <person name="Samac D.A."/>
            <person name="Glazebrook J."/>
            <person name="Ishimaru C.A."/>
        </authorList>
    </citation>
    <scope>NUCLEOTIDE SEQUENCE [LARGE SCALE GENOMIC DNA]</scope>
    <source>
        <strain evidence="2 4">R1-1</strain>
    </source>
</reference>
<evidence type="ECO:0000313" key="2">
    <source>
        <dbReference type="EMBL" id="AJW78435.1"/>
    </source>
</evidence>
<accession>A0A0D5CGL2</accession>
<dbReference type="EMBL" id="CP011043">
    <property type="protein sequence ID" value="AJW78435.1"/>
    <property type="molecule type" value="Genomic_DNA"/>
</dbReference>
<reference evidence="3 5" key="2">
    <citation type="submission" date="2018-08" db="EMBL/GenBank/DDBJ databases">
        <title>Genome Sequence of Clavibacter michiganensis Subspecies type strains, and the Atypical Peach-Colored Strains Isolated from Tomato.</title>
        <authorList>
            <person name="Osdaghi E."/>
            <person name="Portier P."/>
            <person name="Briand M."/>
            <person name="Jacques M.-A."/>
        </authorList>
    </citation>
    <scope>NUCLEOTIDE SEQUENCE [LARGE SCALE GENOMIC DNA]</scope>
    <source>
        <strain evidence="3 5">CFBP 6488</strain>
    </source>
</reference>
<dbReference type="OrthoDB" id="5123354at2"/>
<dbReference type="Proteomes" id="UP000032604">
    <property type="component" value="Chromosome"/>
</dbReference>
<keyword evidence="1" id="KW-0472">Membrane</keyword>
<dbReference type="KEGG" id="cmh:VO01_04185"/>
<sequence length="76" mass="8103">MRDHPERPDHDGPLEQNPLQPARRGVRIWIYVIAALVVIAVIAFALVRLATAGQNTPGPSSLGAMLQLAGAARALI</sequence>
<dbReference type="HOGENOM" id="CLU_2647986_0_0_11"/>
<dbReference type="RefSeq" id="WP_045527077.1">
    <property type="nucleotide sequence ID" value="NZ_CP011043.1"/>
</dbReference>
<dbReference type="PATRIC" id="fig|33014.5.peg.872"/>
<gene>
    <name evidence="3" type="ORF">DZF93_08105</name>
    <name evidence="2" type="ORF">VO01_04185</name>
</gene>
<keyword evidence="1" id="KW-0812">Transmembrane</keyword>
<evidence type="ECO:0000256" key="1">
    <source>
        <dbReference type="SAM" id="Phobius"/>
    </source>
</evidence>
<evidence type="ECO:0000313" key="3">
    <source>
        <dbReference type="EMBL" id="RIJ37212.1"/>
    </source>
</evidence>
<dbReference type="EMBL" id="QWEA01000267">
    <property type="protein sequence ID" value="RIJ37212.1"/>
    <property type="molecule type" value="Genomic_DNA"/>
</dbReference>
<evidence type="ECO:0000313" key="5">
    <source>
        <dbReference type="Proteomes" id="UP000266634"/>
    </source>
</evidence>
<feature type="transmembrane region" description="Helical" evidence="1">
    <location>
        <begin position="28"/>
        <end position="47"/>
    </location>
</feature>
<dbReference type="AlphaFoldDB" id="A0A0D5CGL2"/>
<protein>
    <submittedName>
        <fullName evidence="2">Uncharacterized protein</fullName>
    </submittedName>
</protein>
<name>A0A0D5CGL2_9MICO</name>